<comment type="function">
    <text evidence="13">The RuvA-RuvB-RuvC complex processes Holliday junction (HJ) DNA during genetic recombination and DNA repair. Endonuclease that resolves HJ intermediates. Cleaves cruciform DNA by making single-stranded nicks across the HJ at symmetrical positions within the homologous arms, yielding a 5'-phosphate and a 3'-hydroxyl group; requires a central core of homology in the junction. The consensus cleavage sequence is 5'-(A/T)TT(C/G)-3'. Cleavage occurs on the 3'-side of the TT dinucleotide at the point of strand exchange. HJ branch migration catalyzed by RuvA-RuvB allows RuvC to scan DNA until it finds its consensus sequence, where it cleaves and resolves the cruciform DNA.</text>
</comment>
<dbReference type="GO" id="GO:0005737">
    <property type="term" value="C:cytoplasm"/>
    <property type="evidence" value="ECO:0007669"/>
    <property type="project" value="UniProtKB-SubCell"/>
</dbReference>
<dbReference type="EMBL" id="MHCC01000018">
    <property type="protein sequence ID" value="OGY13225.1"/>
    <property type="molecule type" value="Genomic_DNA"/>
</dbReference>
<keyword evidence="4 13" id="KW-0479">Metal-binding</keyword>
<dbReference type="GO" id="GO:0003677">
    <property type="term" value="F:DNA binding"/>
    <property type="evidence" value="ECO:0007669"/>
    <property type="project" value="UniProtKB-KW"/>
</dbReference>
<dbReference type="Gene3D" id="3.30.420.10">
    <property type="entry name" value="Ribonuclease H-like superfamily/Ribonuclease H"/>
    <property type="match status" value="1"/>
</dbReference>
<evidence type="ECO:0000256" key="1">
    <source>
        <dbReference type="ARBA" id="ARBA00009518"/>
    </source>
</evidence>
<gene>
    <name evidence="13" type="primary">ruvC</name>
    <name evidence="14" type="ORF">A3A77_01470</name>
</gene>
<keyword evidence="11 13" id="KW-0234">DNA repair</keyword>
<keyword evidence="10 13" id="KW-0233">DNA recombination</keyword>
<comment type="cofactor">
    <cofactor evidence="13">
        <name>Mg(2+)</name>
        <dbReference type="ChEBI" id="CHEBI:18420"/>
    </cofactor>
    <text evidence="13">Binds 2 Mg(2+) ion per subunit.</text>
</comment>
<keyword evidence="6 13" id="KW-0227">DNA damage</keyword>
<evidence type="ECO:0000256" key="13">
    <source>
        <dbReference type="HAMAP-Rule" id="MF_00034"/>
    </source>
</evidence>
<evidence type="ECO:0000256" key="6">
    <source>
        <dbReference type="ARBA" id="ARBA00022763"/>
    </source>
</evidence>
<feature type="binding site" evidence="13">
    <location>
        <position position="82"/>
    </location>
    <ligand>
        <name>Mg(2+)</name>
        <dbReference type="ChEBI" id="CHEBI:18420"/>
        <label>2</label>
    </ligand>
</feature>
<sequence>MLILGIDPGTATTGYGLIKVRSATPKTASRDGDRGKDRVLELLDYGLIETEKDGTKGERLAKIYEQFTVLVKKHKPGVMAIERIFFFSNAKTVINVGQAQGVLWLAAQQMGVQIFEYTPGQVKLNVGGSGKADKNVMKKVVFDMFNIEAPVGKKTHFDNVADAIAIAVCHSKLAREVKK</sequence>
<dbReference type="GO" id="GO:0048476">
    <property type="term" value="C:Holliday junction resolvase complex"/>
    <property type="evidence" value="ECO:0007669"/>
    <property type="project" value="UniProtKB-UniRule"/>
</dbReference>
<comment type="caution">
    <text evidence="13">Lacks conserved residue(s) required for the propagation of feature annotation.</text>
</comment>
<comment type="catalytic activity">
    <reaction evidence="12 13">
        <text>Endonucleolytic cleavage at a junction such as a reciprocal single-stranded crossover between two homologous DNA duplexes (Holliday junction).</text>
        <dbReference type="EC" id="3.1.21.10"/>
    </reaction>
</comment>
<evidence type="ECO:0000313" key="15">
    <source>
        <dbReference type="Proteomes" id="UP000178659"/>
    </source>
</evidence>
<dbReference type="InterPro" id="IPR002176">
    <property type="entry name" value="X-over_junc_endoDNase_RuvC"/>
</dbReference>
<dbReference type="FunFam" id="3.30.420.10:FF:000002">
    <property type="entry name" value="Crossover junction endodeoxyribonuclease RuvC"/>
    <property type="match status" value="1"/>
</dbReference>
<comment type="similarity">
    <text evidence="1 13">Belongs to the RuvC family.</text>
</comment>
<feature type="binding site" evidence="13">
    <location>
        <position position="7"/>
    </location>
    <ligand>
        <name>Mg(2+)</name>
        <dbReference type="ChEBI" id="CHEBI:18420"/>
        <label>1</label>
    </ligand>
</feature>
<dbReference type="EC" id="3.1.21.10" evidence="13"/>
<feature type="active site" evidence="13">
    <location>
        <position position="7"/>
    </location>
</feature>
<dbReference type="Pfam" id="PF02075">
    <property type="entry name" value="RuvC"/>
    <property type="match status" value="1"/>
</dbReference>
<dbReference type="InterPro" id="IPR012337">
    <property type="entry name" value="RNaseH-like_sf"/>
</dbReference>
<dbReference type="GO" id="GO:0006281">
    <property type="term" value="P:DNA repair"/>
    <property type="evidence" value="ECO:0007669"/>
    <property type="project" value="UniProtKB-UniRule"/>
</dbReference>
<dbReference type="GO" id="GO:0006310">
    <property type="term" value="P:DNA recombination"/>
    <property type="evidence" value="ECO:0007669"/>
    <property type="project" value="UniProtKB-UniRule"/>
</dbReference>
<keyword evidence="8 13" id="KW-0460">Magnesium</keyword>
<keyword evidence="7 13" id="KW-0378">Hydrolase</keyword>
<evidence type="ECO:0000256" key="4">
    <source>
        <dbReference type="ARBA" id="ARBA00022723"/>
    </source>
</evidence>
<reference evidence="14 15" key="1">
    <citation type="journal article" date="2016" name="Nat. Commun.">
        <title>Thousands of microbial genomes shed light on interconnected biogeochemical processes in an aquifer system.</title>
        <authorList>
            <person name="Anantharaman K."/>
            <person name="Brown C.T."/>
            <person name="Hug L.A."/>
            <person name="Sharon I."/>
            <person name="Castelle C.J."/>
            <person name="Probst A.J."/>
            <person name="Thomas B.C."/>
            <person name="Singh A."/>
            <person name="Wilkins M.J."/>
            <person name="Karaoz U."/>
            <person name="Brodie E.L."/>
            <person name="Williams K.H."/>
            <person name="Hubbard S.S."/>
            <person name="Banfield J.F."/>
        </authorList>
    </citation>
    <scope>NUCLEOTIDE SEQUENCE [LARGE SCALE GENOMIC DNA]</scope>
</reference>
<protein>
    <recommendedName>
        <fullName evidence="13">Crossover junction endodeoxyribonuclease RuvC</fullName>
        <ecNumber evidence="13">3.1.21.10</ecNumber>
    </recommendedName>
    <alternativeName>
        <fullName evidence="13">Holliday junction nuclease RuvC</fullName>
    </alternativeName>
    <alternativeName>
        <fullName evidence="13">Holliday junction resolvase RuvC</fullName>
    </alternativeName>
</protein>
<dbReference type="HAMAP" id="MF_00034">
    <property type="entry name" value="RuvC"/>
    <property type="match status" value="1"/>
</dbReference>
<comment type="caution">
    <text evidence="14">The sequence shown here is derived from an EMBL/GenBank/DDBJ whole genome shotgun (WGS) entry which is preliminary data.</text>
</comment>
<accession>A0A1G1VCX2</accession>
<keyword evidence="3 13" id="KW-0540">Nuclease</keyword>
<organism evidence="14 15">
    <name type="scientific">Candidatus Blackburnbacteria bacterium RIFCSPLOWO2_01_FULL_40_20</name>
    <dbReference type="NCBI Taxonomy" id="1797519"/>
    <lineage>
        <taxon>Bacteria</taxon>
        <taxon>Candidatus Blackburniibacteriota</taxon>
    </lineage>
</organism>
<dbReference type="AlphaFoldDB" id="A0A1G1VCX2"/>
<comment type="subunit">
    <text evidence="13">Homodimer which binds Holliday junction (HJ) DNA. The HJ becomes 2-fold symmetrical on binding to RuvC with unstacked arms; it has a different conformation from HJ DNA in complex with RuvA. In the full resolvosome a probable DNA-RuvA(4)-RuvB(12)-RuvC(2) complex forms which resolves the HJ.</text>
</comment>
<evidence type="ECO:0000256" key="10">
    <source>
        <dbReference type="ARBA" id="ARBA00023172"/>
    </source>
</evidence>
<name>A0A1G1VCX2_9BACT</name>
<evidence type="ECO:0000256" key="5">
    <source>
        <dbReference type="ARBA" id="ARBA00022759"/>
    </source>
</evidence>
<proteinExistence type="inferred from homology"/>
<dbReference type="PANTHER" id="PTHR30194">
    <property type="entry name" value="CROSSOVER JUNCTION ENDODEOXYRIBONUCLEASE RUVC"/>
    <property type="match status" value="1"/>
</dbReference>
<evidence type="ECO:0000256" key="7">
    <source>
        <dbReference type="ARBA" id="ARBA00022801"/>
    </source>
</evidence>
<keyword evidence="2 13" id="KW-0963">Cytoplasm</keyword>
<dbReference type="Proteomes" id="UP000178659">
    <property type="component" value="Unassembled WGS sequence"/>
</dbReference>
<evidence type="ECO:0000313" key="14">
    <source>
        <dbReference type="EMBL" id="OGY13225.1"/>
    </source>
</evidence>
<evidence type="ECO:0000256" key="11">
    <source>
        <dbReference type="ARBA" id="ARBA00023204"/>
    </source>
</evidence>
<dbReference type="SUPFAM" id="SSF53098">
    <property type="entry name" value="Ribonuclease H-like"/>
    <property type="match status" value="1"/>
</dbReference>
<keyword evidence="5 13" id="KW-0255">Endonuclease</keyword>
<evidence type="ECO:0000256" key="3">
    <source>
        <dbReference type="ARBA" id="ARBA00022722"/>
    </source>
</evidence>
<evidence type="ECO:0000256" key="9">
    <source>
        <dbReference type="ARBA" id="ARBA00023125"/>
    </source>
</evidence>
<evidence type="ECO:0000256" key="12">
    <source>
        <dbReference type="ARBA" id="ARBA00029354"/>
    </source>
</evidence>
<dbReference type="PRINTS" id="PR00696">
    <property type="entry name" value="RSOLVASERUVC"/>
</dbReference>
<dbReference type="PANTHER" id="PTHR30194:SF3">
    <property type="entry name" value="CROSSOVER JUNCTION ENDODEOXYRIBONUCLEASE RUVC"/>
    <property type="match status" value="1"/>
</dbReference>
<dbReference type="InterPro" id="IPR036397">
    <property type="entry name" value="RNaseH_sf"/>
</dbReference>
<dbReference type="GO" id="GO:0008821">
    <property type="term" value="F:crossover junction DNA endonuclease activity"/>
    <property type="evidence" value="ECO:0007669"/>
    <property type="project" value="UniProtKB-UniRule"/>
</dbReference>
<evidence type="ECO:0000256" key="8">
    <source>
        <dbReference type="ARBA" id="ARBA00022842"/>
    </source>
</evidence>
<feature type="active site" evidence="13">
    <location>
        <position position="82"/>
    </location>
</feature>
<dbReference type="GO" id="GO:0000287">
    <property type="term" value="F:magnesium ion binding"/>
    <property type="evidence" value="ECO:0007669"/>
    <property type="project" value="UniProtKB-UniRule"/>
</dbReference>
<comment type="subcellular location">
    <subcellularLocation>
        <location evidence="13">Cytoplasm</location>
    </subcellularLocation>
</comment>
<evidence type="ECO:0000256" key="2">
    <source>
        <dbReference type="ARBA" id="ARBA00022490"/>
    </source>
</evidence>
<keyword evidence="9 13" id="KW-0238">DNA-binding</keyword>
<dbReference type="CDD" id="cd16962">
    <property type="entry name" value="RuvC"/>
    <property type="match status" value="1"/>
</dbReference>